<evidence type="ECO:0000313" key="3">
    <source>
        <dbReference type="Proteomes" id="UP000718281"/>
    </source>
</evidence>
<evidence type="ECO:0000313" key="1">
    <source>
        <dbReference type="EMBL" id="MBK6301874.1"/>
    </source>
</evidence>
<dbReference type="AlphaFoldDB" id="A0A934X7L6"/>
<name>A0A934X7L6_9MICO</name>
<gene>
    <name evidence="1" type="ORF">IPF40_12840</name>
    <name evidence="2" type="ORF">IPP00_11205</name>
</gene>
<reference evidence="1 3" key="1">
    <citation type="submission" date="2020-10" db="EMBL/GenBank/DDBJ databases">
        <title>Connecting structure to function with the recovery of over 1000 high-quality activated sludge metagenome-assembled genomes encoding full-length rRNA genes using long-read sequencing.</title>
        <authorList>
            <person name="Singleton C.M."/>
            <person name="Petriglieri F."/>
            <person name="Kristensen J.M."/>
            <person name="Kirkegaard R.H."/>
            <person name="Michaelsen T.Y."/>
            <person name="Andersen M.H."/>
            <person name="Karst S.M."/>
            <person name="Dueholm M.S."/>
            <person name="Nielsen P.H."/>
            <person name="Albertsen M."/>
        </authorList>
    </citation>
    <scope>NUCLEOTIDE SEQUENCE [LARGE SCALE GENOMIC DNA]</scope>
    <source>
        <strain evidence="1">AalE_18-Q3-R2-46_BAT3C.188</strain>
        <strain evidence="2">Ribe_18-Q3-R11-54_MAXAC.001</strain>
    </source>
</reference>
<protein>
    <submittedName>
        <fullName evidence="1">Uncharacterized protein</fullName>
    </submittedName>
</protein>
<evidence type="ECO:0000313" key="2">
    <source>
        <dbReference type="EMBL" id="MBL0004520.1"/>
    </source>
</evidence>
<dbReference type="EMBL" id="JADIXZ010000006">
    <property type="protein sequence ID" value="MBK6301874.1"/>
    <property type="molecule type" value="Genomic_DNA"/>
</dbReference>
<dbReference type="Proteomes" id="UP000718281">
    <property type="component" value="Unassembled WGS sequence"/>
</dbReference>
<dbReference type="Pfam" id="PF19690">
    <property type="entry name" value="DUF6191"/>
    <property type="match status" value="1"/>
</dbReference>
<organism evidence="1 3">
    <name type="scientific">Candidatus Phosphoribacter hodrii</name>
    <dbReference type="NCBI Taxonomy" id="2953743"/>
    <lineage>
        <taxon>Bacteria</taxon>
        <taxon>Bacillati</taxon>
        <taxon>Actinomycetota</taxon>
        <taxon>Actinomycetes</taxon>
        <taxon>Micrococcales</taxon>
        <taxon>Dermatophilaceae</taxon>
        <taxon>Candidatus Phosphoribacter</taxon>
    </lineage>
</organism>
<comment type="caution">
    <text evidence="1">The sequence shown here is derived from an EMBL/GenBank/DDBJ whole genome shotgun (WGS) entry which is preliminary data.</text>
</comment>
<sequence length="71" mass="7404">MIFGREGASAGGAVFGEAIALLQPGYAHTLAEKRRQESSREVPEDGAPPLIDLEAGVIRITRPPAAEPPAP</sequence>
<accession>A0A934X7L6</accession>
<proteinExistence type="predicted"/>
<dbReference type="Proteomes" id="UP000886632">
    <property type="component" value="Unassembled WGS sequence"/>
</dbReference>
<dbReference type="InterPro" id="IPR045684">
    <property type="entry name" value="DUF6191"/>
</dbReference>
<dbReference type="EMBL" id="JADKGK010000020">
    <property type="protein sequence ID" value="MBL0004520.1"/>
    <property type="molecule type" value="Genomic_DNA"/>
</dbReference>